<name>A0AAW0TZS4_SCYPA</name>
<accession>A0AAW0TZS4</accession>
<comment type="caution">
    <text evidence="1">The sequence shown here is derived from an EMBL/GenBank/DDBJ whole genome shotgun (WGS) entry which is preliminary data.</text>
</comment>
<reference evidence="1 2" key="1">
    <citation type="submission" date="2023-03" db="EMBL/GenBank/DDBJ databases">
        <title>High-quality genome of Scylla paramamosain provides insights in environmental adaptation.</title>
        <authorList>
            <person name="Zhang L."/>
        </authorList>
    </citation>
    <scope>NUCLEOTIDE SEQUENCE [LARGE SCALE GENOMIC DNA]</scope>
    <source>
        <strain evidence="1">LZ_2023a</strain>
        <tissue evidence="1">Muscle</tissue>
    </source>
</reference>
<dbReference type="Proteomes" id="UP001487740">
    <property type="component" value="Unassembled WGS sequence"/>
</dbReference>
<protein>
    <submittedName>
        <fullName evidence="1">Uncharacterized protein</fullName>
    </submittedName>
</protein>
<dbReference type="EMBL" id="JARAKH010000021">
    <property type="protein sequence ID" value="KAK8393298.1"/>
    <property type="molecule type" value="Genomic_DNA"/>
</dbReference>
<keyword evidence="2" id="KW-1185">Reference proteome</keyword>
<evidence type="ECO:0000313" key="1">
    <source>
        <dbReference type="EMBL" id="KAK8393298.1"/>
    </source>
</evidence>
<evidence type="ECO:0000313" key="2">
    <source>
        <dbReference type="Proteomes" id="UP001487740"/>
    </source>
</evidence>
<organism evidence="1 2">
    <name type="scientific">Scylla paramamosain</name>
    <name type="common">Mud crab</name>
    <dbReference type="NCBI Taxonomy" id="85552"/>
    <lineage>
        <taxon>Eukaryota</taxon>
        <taxon>Metazoa</taxon>
        <taxon>Ecdysozoa</taxon>
        <taxon>Arthropoda</taxon>
        <taxon>Crustacea</taxon>
        <taxon>Multicrustacea</taxon>
        <taxon>Malacostraca</taxon>
        <taxon>Eumalacostraca</taxon>
        <taxon>Eucarida</taxon>
        <taxon>Decapoda</taxon>
        <taxon>Pleocyemata</taxon>
        <taxon>Brachyura</taxon>
        <taxon>Eubrachyura</taxon>
        <taxon>Portunoidea</taxon>
        <taxon>Portunidae</taxon>
        <taxon>Portuninae</taxon>
        <taxon>Scylla</taxon>
    </lineage>
</organism>
<dbReference type="AlphaFoldDB" id="A0AAW0TZS4"/>
<sequence length="167" mass="19008">METLYIEIHFWESGDERQLSTEMVIEASSQPELRQMTLVTGKLLDNFGDAYKLCNYLWVSLTSRAPPPSPTPVQLPPRTSECPGPRLNAHGKGDLMGQNPALLTNILTTYEYVRVELQFIGRRPRSASLRHPPPRLAHCTYPGTMVDCLRGDREMRQQKRRFVAPSL</sequence>
<gene>
    <name evidence="1" type="ORF">O3P69_013369</name>
</gene>
<proteinExistence type="predicted"/>